<feature type="chain" id="PRO_5019348213" evidence="2">
    <location>
        <begin position="29"/>
        <end position="227"/>
    </location>
</feature>
<evidence type="ECO:0000313" key="4">
    <source>
        <dbReference type="Proteomes" id="UP000288178"/>
    </source>
</evidence>
<reference evidence="3 4" key="1">
    <citation type="submission" date="2019-01" db="EMBL/GenBank/DDBJ databases">
        <authorList>
            <person name="Chen W.-M."/>
        </authorList>
    </citation>
    <scope>NUCLEOTIDE SEQUENCE [LARGE SCALE GENOMIC DNA]</scope>
    <source>
        <strain evidence="3 4">ICH-3</strain>
    </source>
</reference>
<gene>
    <name evidence="3" type="ORF">ENE75_14910</name>
</gene>
<protein>
    <submittedName>
        <fullName evidence="3">Uncharacterized protein</fullName>
    </submittedName>
</protein>
<evidence type="ECO:0000256" key="1">
    <source>
        <dbReference type="SAM" id="MobiDB-lite"/>
    </source>
</evidence>
<sequence>MTVRTAHPASIPALLLMAVLAAPLPALAQKSLGGGGGSGPVMTRDELRACLKQQATLATMVQNYEQERADLEREKGEILQNKQTLDAEAGGVKADVSKINELNARTEALSKRVSEWNENWQAFEKANRSGPMAERERRRLLSEKRSMEKEEKDLADERAALGDASGGASQVNSKVDALNARTVAWNERNKRVVKMGEDLTQERDLWASECGNRRYREDDEIAIRNGQ</sequence>
<evidence type="ECO:0000256" key="2">
    <source>
        <dbReference type="SAM" id="SignalP"/>
    </source>
</evidence>
<dbReference type="AlphaFoldDB" id="A0A437JUZ4"/>
<comment type="caution">
    <text evidence="3">The sequence shown here is derived from an EMBL/GenBank/DDBJ whole genome shotgun (WGS) entry which is preliminary data.</text>
</comment>
<name>A0A437JUZ4_9BURK</name>
<dbReference type="EMBL" id="SACT01000004">
    <property type="protein sequence ID" value="RVT51068.1"/>
    <property type="molecule type" value="Genomic_DNA"/>
</dbReference>
<dbReference type="OrthoDB" id="9152399at2"/>
<keyword evidence="4" id="KW-1185">Reference proteome</keyword>
<accession>A0A437JUZ4</accession>
<proteinExistence type="predicted"/>
<feature type="region of interest" description="Disordered" evidence="1">
    <location>
        <begin position="126"/>
        <end position="153"/>
    </location>
</feature>
<dbReference type="RefSeq" id="WP_128199095.1">
    <property type="nucleotide sequence ID" value="NZ_SACT01000004.1"/>
</dbReference>
<dbReference type="Proteomes" id="UP000288178">
    <property type="component" value="Unassembled WGS sequence"/>
</dbReference>
<organism evidence="3 4">
    <name type="scientific">Rubrivivax albus</name>
    <dbReference type="NCBI Taxonomy" id="2499835"/>
    <lineage>
        <taxon>Bacteria</taxon>
        <taxon>Pseudomonadati</taxon>
        <taxon>Pseudomonadota</taxon>
        <taxon>Betaproteobacteria</taxon>
        <taxon>Burkholderiales</taxon>
        <taxon>Sphaerotilaceae</taxon>
        <taxon>Rubrivivax</taxon>
    </lineage>
</organism>
<evidence type="ECO:0000313" key="3">
    <source>
        <dbReference type="EMBL" id="RVT51068.1"/>
    </source>
</evidence>
<feature type="signal peptide" evidence="2">
    <location>
        <begin position="1"/>
        <end position="28"/>
    </location>
</feature>
<keyword evidence="2" id="KW-0732">Signal</keyword>
<feature type="compositionally biased region" description="Basic and acidic residues" evidence="1">
    <location>
        <begin position="133"/>
        <end position="153"/>
    </location>
</feature>